<dbReference type="EMBL" id="JAYMYQ010000006">
    <property type="protein sequence ID" value="KAK7323267.1"/>
    <property type="molecule type" value="Genomic_DNA"/>
</dbReference>
<reference evidence="2 3" key="1">
    <citation type="submission" date="2024-01" db="EMBL/GenBank/DDBJ databases">
        <title>The genomes of 5 underutilized Papilionoideae crops provide insights into root nodulation and disease resistanc.</title>
        <authorList>
            <person name="Jiang F."/>
        </authorList>
    </citation>
    <scope>NUCLEOTIDE SEQUENCE [LARGE SCALE GENOMIC DNA]</scope>
    <source>
        <strain evidence="2">LVBAO_FW01</strain>
        <tissue evidence="2">Leaves</tissue>
    </source>
</reference>
<keyword evidence="1" id="KW-0812">Transmembrane</keyword>
<comment type="caution">
    <text evidence="2">The sequence shown here is derived from an EMBL/GenBank/DDBJ whole genome shotgun (WGS) entry which is preliminary data.</text>
</comment>
<protein>
    <submittedName>
        <fullName evidence="2">Uncharacterized protein</fullName>
    </submittedName>
</protein>
<organism evidence="2 3">
    <name type="scientific">Canavalia gladiata</name>
    <name type="common">Sword bean</name>
    <name type="synonym">Dolichos gladiatus</name>
    <dbReference type="NCBI Taxonomy" id="3824"/>
    <lineage>
        <taxon>Eukaryota</taxon>
        <taxon>Viridiplantae</taxon>
        <taxon>Streptophyta</taxon>
        <taxon>Embryophyta</taxon>
        <taxon>Tracheophyta</taxon>
        <taxon>Spermatophyta</taxon>
        <taxon>Magnoliopsida</taxon>
        <taxon>eudicotyledons</taxon>
        <taxon>Gunneridae</taxon>
        <taxon>Pentapetalae</taxon>
        <taxon>rosids</taxon>
        <taxon>fabids</taxon>
        <taxon>Fabales</taxon>
        <taxon>Fabaceae</taxon>
        <taxon>Papilionoideae</taxon>
        <taxon>50 kb inversion clade</taxon>
        <taxon>NPAAA clade</taxon>
        <taxon>indigoferoid/millettioid clade</taxon>
        <taxon>Phaseoleae</taxon>
        <taxon>Canavalia</taxon>
    </lineage>
</organism>
<dbReference type="Proteomes" id="UP001367508">
    <property type="component" value="Unassembled WGS sequence"/>
</dbReference>
<keyword evidence="1" id="KW-1133">Transmembrane helix</keyword>
<proteinExistence type="predicted"/>
<evidence type="ECO:0000256" key="1">
    <source>
        <dbReference type="SAM" id="Phobius"/>
    </source>
</evidence>
<keyword evidence="3" id="KW-1185">Reference proteome</keyword>
<name>A0AAN9Q5V5_CANGL</name>
<keyword evidence="1" id="KW-0472">Membrane</keyword>
<evidence type="ECO:0000313" key="3">
    <source>
        <dbReference type="Proteomes" id="UP001367508"/>
    </source>
</evidence>
<sequence>MGAKRRRLRLNKSVTKANKKEDIISESMSSSSYNKAKAANPTDVPPVIVLSSSKKGQKSFLLNYYVHCESALLYGSLWVCIAMWFTMYLYTYGAKVLCYENMSINDIVSPYNW</sequence>
<evidence type="ECO:0000313" key="2">
    <source>
        <dbReference type="EMBL" id="KAK7323267.1"/>
    </source>
</evidence>
<gene>
    <name evidence="2" type="ORF">VNO77_26732</name>
</gene>
<dbReference type="AlphaFoldDB" id="A0AAN9Q5V5"/>
<accession>A0AAN9Q5V5</accession>
<feature type="transmembrane region" description="Helical" evidence="1">
    <location>
        <begin position="71"/>
        <end position="90"/>
    </location>
</feature>